<evidence type="ECO:0000313" key="3">
    <source>
        <dbReference type="EMBL" id="TPX76273.1"/>
    </source>
</evidence>
<dbReference type="Proteomes" id="UP000320333">
    <property type="component" value="Unassembled WGS sequence"/>
</dbReference>
<dbReference type="PANTHER" id="PTHR46411:SF3">
    <property type="entry name" value="AAA+ ATPASE DOMAIN-CONTAINING PROTEIN"/>
    <property type="match status" value="1"/>
</dbReference>
<dbReference type="GO" id="GO:0005524">
    <property type="term" value="F:ATP binding"/>
    <property type="evidence" value="ECO:0007669"/>
    <property type="project" value="InterPro"/>
</dbReference>
<feature type="transmembrane region" description="Helical" evidence="1">
    <location>
        <begin position="727"/>
        <end position="748"/>
    </location>
</feature>
<dbReference type="Gene3D" id="3.40.50.300">
    <property type="entry name" value="P-loop containing nucleotide triphosphate hydrolases"/>
    <property type="match status" value="1"/>
</dbReference>
<dbReference type="SUPFAM" id="SSF52540">
    <property type="entry name" value="P-loop containing nucleoside triphosphate hydrolases"/>
    <property type="match status" value="1"/>
</dbReference>
<dbReference type="InterPro" id="IPR003593">
    <property type="entry name" value="AAA+_ATPase"/>
</dbReference>
<proteinExistence type="predicted"/>
<sequence length="853" mass="92793">MLATEQLFACDYFEVHATEKGAEYRIAATPPGTAQSLALFSLVKALIPNAPLSRRVSASQFRMALGKLRAAIITLSNYNTNISVELGTDLEADNAKRYANHHAAELFSVLGFQPPNTSTPVEIPGLFELVSYIEKHHNDLIESHRAAIAQGNVEFEGLGELFTPGRIVAGPTSLGMGVVAAFKVVSSWFEEKRTLFGMEQCFRMRLEVLVPFGKYYSLIQFEEVYSGWTGAKVKTLEDLGVAIPVPEGSELEATLSARGLKCAQILATPPEGDPNSPPFLQYTASSFIIHGNSKRSALVPSVKSGRIVIDSERGLMLGHFPAQGSDEVTLAIMNAGNRYKRILSDQGGSKAASGNAQPPVSDSMLLYNQPPASMYAVIWPAVVGFSFAVKAWGHVLVDALSPIQFNDDAFNQLVVAPERKKLIKALVRFGGKTTTAKFDDIVAGKSGGSVFLLHGAPGTGKTLTAEAISELLHKPLYYVTMGELGTNPEEMEKRLGTVLELCSGWDALTIIDEADVFLEKRQSASSAGGSDVVRNAMVCVMLRLLEYHEGILFLTTNRVLEFDPAFESRVTVALRYDSLDASARQQVWRNLIGKLKGIEVSAEIDYEKLSEPVLNGRQIKNAVRLALALAEDDQSMLTHDLIEQTLAITSIGRDEMQKEKAASVYLLLASYFQRFPSNYKPVKENNGIPQEHVGLAFQAHMISLIVFSVSLVGIVNTPRIPFTAEGAYLLTTLLAGLSLLYLHVYPAIFDNLSPAYLVKFTRAGKASLIAAAAAVLGSVAVGLPVELYTCNLRLEQQDMFNANGKHLSGWDVGFAEVGLMHLFFVGCGIAYLAMLVFVLKGTMKLEEAHAKQE</sequence>
<dbReference type="OrthoDB" id="10042665at2759"/>
<feature type="transmembrane region" description="Helical" evidence="1">
    <location>
        <begin position="810"/>
        <end position="839"/>
    </location>
</feature>
<evidence type="ECO:0000256" key="1">
    <source>
        <dbReference type="SAM" id="Phobius"/>
    </source>
</evidence>
<dbReference type="Pfam" id="PF00004">
    <property type="entry name" value="AAA"/>
    <property type="match status" value="1"/>
</dbReference>
<dbReference type="AlphaFoldDB" id="A0A507FJ02"/>
<protein>
    <recommendedName>
        <fullName evidence="2">AAA+ ATPase domain-containing protein</fullName>
    </recommendedName>
</protein>
<dbReference type="GO" id="GO:0016887">
    <property type="term" value="F:ATP hydrolysis activity"/>
    <property type="evidence" value="ECO:0007669"/>
    <property type="project" value="InterPro"/>
</dbReference>
<feature type="transmembrane region" description="Helical" evidence="1">
    <location>
        <begin position="695"/>
        <end position="715"/>
    </location>
</feature>
<evidence type="ECO:0000313" key="4">
    <source>
        <dbReference type="Proteomes" id="UP000320333"/>
    </source>
</evidence>
<dbReference type="InterPro" id="IPR003959">
    <property type="entry name" value="ATPase_AAA_core"/>
</dbReference>
<name>A0A507FJ02_9FUNG</name>
<dbReference type="SMART" id="SM00382">
    <property type="entry name" value="AAA"/>
    <property type="match status" value="1"/>
</dbReference>
<dbReference type="InterPro" id="IPR027417">
    <property type="entry name" value="P-loop_NTPase"/>
</dbReference>
<organism evidence="3 4">
    <name type="scientific">Chytriomyces confervae</name>
    <dbReference type="NCBI Taxonomy" id="246404"/>
    <lineage>
        <taxon>Eukaryota</taxon>
        <taxon>Fungi</taxon>
        <taxon>Fungi incertae sedis</taxon>
        <taxon>Chytridiomycota</taxon>
        <taxon>Chytridiomycota incertae sedis</taxon>
        <taxon>Chytridiomycetes</taxon>
        <taxon>Chytridiales</taxon>
        <taxon>Chytriomycetaceae</taxon>
        <taxon>Chytriomyces</taxon>
    </lineage>
</organism>
<dbReference type="PANTHER" id="PTHR46411">
    <property type="entry name" value="FAMILY ATPASE, PUTATIVE-RELATED"/>
    <property type="match status" value="1"/>
</dbReference>
<gene>
    <name evidence="3" type="ORF">CcCBS67573_g02474</name>
</gene>
<feature type="domain" description="AAA+ ATPase" evidence="2">
    <location>
        <begin position="447"/>
        <end position="566"/>
    </location>
</feature>
<accession>A0A507FJ02</accession>
<keyword evidence="1" id="KW-0472">Membrane</keyword>
<comment type="caution">
    <text evidence="3">The sequence shown here is derived from an EMBL/GenBank/DDBJ whole genome shotgun (WGS) entry which is preliminary data.</text>
</comment>
<reference evidence="3 4" key="1">
    <citation type="journal article" date="2019" name="Sci. Rep.">
        <title>Comparative genomics of chytrid fungi reveal insights into the obligate biotrophic and pathogenic lifestyle of Synchytrium endobioticum.</title>
        <authorList>
            <person name="van de Vossenberg B.T.L.H."/>
            <person name="Warris S."/>
            <person name="Nguyen H.D.T."/>
            <person name="van Gent-Pelzer M.P.E."/>
            <person name="Joly D.L."/>
            <person name="van de Geest H.C."/>
            <person name="Bonants P.J.M."/>
            <person name="Smith D.S."/>
            <person name="Levesque C.A."/>
            <person name="van der Lee T.A.J."/>
        </authorList>
    </citation>
    <scope>NUCLEOTIDE SEQUENCE [LARGE SCALE GENOMIC DNA]</scope>
    <source>
        <strain evidence="3 4">CBS 675.73</strain>
    </source>
</reference>
<dbReference type="EMBL" id="QEAP01000052">
    <property type="protein sequence ID" value="TPX76273.1"/>
    <property type="molecule type" value="Genomic_DNA"/>
</dbReference>
<dbReference type="STRING" id="246404.A0A507FJ02"/>
<evidence type="ECO:0000259" key="2">
    <source>
        <dbReference type="SMART" id="SM00382"/>
    </source>
</evidence>
<keyword evidence="1" id="KW-0812">Transmembrane</keyword>
<keyword evidence="1" id="KW-1133">Transmembrane helix</keyword>
<keyword evidence="4" id="KW-1185">Reference proteome</keyword>